<accession>A0A9N7YHC8</accession>
<evidence type="ECO:0000313" key="1">
    <source>
        <dbReference type="EMBL" id="CAB1431520.1"/>
    </source>
</evidence>
<proteinExistence type="predicted"/>
<sequence length="149" mass="16701">MAVADLRSVWIQTRLVAVSWRQRCMAAAAARSFHACLVLLPHGVMAQQATARWRYVRAFVSGLFVAVPVTVTVLDRLAYVARVEGASMQVRHDHNVHLHQSELSASALCEVNEMNGSEIPHCLDFSHFLNTYMETNRKESVTSCDLLTF</sequence>
<dbReference type="AlphaFoldDB" id="A0A9N7YHC8"/>
<reference evidence="1" key="1">
    <citation type="submission" date="2020-03" db="EMBL/GenBank/DDBJ databases">
        <authorList>
            <person name="Weist P."/>
        </authorList>
    </citation>
    <scope>NUCLEOTIDE SEQUENCE</scope>
</reference>
<keyword evidence="2" id="KW-1185">Reference proteome</keyword>
<organism evidence="1 2">
    <name type="scientific">Pleuronectes platessa</name>
    <name type="common">European plaice</name>
    <dbReference type="NCBI Taxonomy" id="8262"/>
    <lineage>
        <taxon>Eukaryota</taxon>
        <taxon>Metazoa</taxon>
        <taxon>Chordata</taxon>
        <taxon>Craniata</taxon>
        <taxon>Vertebrata</taxon>
        <taxon>Euteleostomi</taxon>
        <taxon>Actinopterygii</taxon>
        <taxon>Neopterygii</taxon>
        <taxon>Teleostei</taxon>
        <taxon>Neoteleostei</taxon>
        <taxon>Acanthomorphata</taxon>
        <taxon>Carangaria</taxon>
        <taxon>Pleuronectiformes</taxon>
        <taxon>Pleuronectoidei</taxon>
        <taxon>Pleuronectidae</taxon>
        <taxon>Pleuronectes</taxon>
    </lineage>
</organism>
<name>A0A9N7YHC8_PLEPL</name>
<dbReference type="EMBL" id="CADEAL010001344">
    <property type="protein sequence ID" value="CAB1431520.1"/>
    <property type="molecule type" value="Genomic_DNA"/>
</dbReference>
<protein>
    <submittedName>
        <fullName evidence="1">Uncharacterized protein</fullName>
    </submittedName>
</protein>
<evidence type="ECO:0000313" key="2">
    <source>
        <dbReference type="Proteomes" id="UP001153269"/>
    </source>
</evidence>
<comment type="caution">
    <text evidence="1">The sequence shown here is derived from an EMBL/GenBank/DDBJ whole genome shotgun (WGS) entry which is preliminary data.</text>
</comment>
<gene>
    <name evidence="1" type="ORF">PLEPLA_LOCUS19577</name>
</gene>
<dbReference type="Proteomes" id="UP001153269">
    <property type="component" value="Unassembled WGS sequence"/>
</dbReference>